<keyword evidence="1" id="KW-0808">Transferase</keyword>
<evidence type="ECO:0000313" key="5">
    <source>
        <dbReference type="Proteomes" id="UP001157125"/>
    </source>
</evidence>
<dbReference type="EMBL" id="BSUN01000001">
    <property type="protein sequence ID" value="GMA35280.1"/>
    <property type="molecule type" value="Genomic_DNA"/>
</dbReference>
<organism evidence="4 5">
    <name type="scientific">Demequina litorisediminis</name>
    <dbReference type="NCBI Taxonomy" id="1849022"/>
    <lineage>
        <taxon>Bacteria</taxon>
        <taxon>Bacillati</taxon>
        <taxon>Actinomycetota</taxon>
        <taxon>Actinomycetes</taxon>
        <taxon>Micrococcales</taxon>
        <taxon>Demequinaceae</taxon>
        <taxon>Demequina</taxon>
    </lineage>
</organism>
<keyword evidence="5" id="KW-1185">Reference proteome</keyword>
<dbReference type="PROSITE" id="PS51186">
    <property type="entry name" value="GNAT"/>
    <property type="match status" value="1"/>
</dbReference>
<sequence length="106" mass="11445">MTVWTAWDQGELLGIGALKELDAEHGEVKSMRTADAALGRGVATAILGAILGAARTRGYARVSLETGTDAPFAPAHRLYERHGFVDCEPFADYRPDPLSRYLTLGL</sequence>
<dbReference type="SUPFAM" id="SSF55729">
    <property type="entry name" value="Acyl-CoA N-acyltransferases (Nat)"/>
    <property type="match status" value="1"/>
</dbReference>
<evidence type="ECO:0000313" key="4">
    <source>
        <dbReference type="EMBL" id="GMA35280.1"/>
    </source>
</evidence>
<dbReference type="InterPro" id="IPR000182">
    <property type="entry name" value="GNAT_dom"/>
</dbReference>
<dbReference type="PANTHER" id="PTHR43877:SF5">
    <property type="entry name" value="BLL8307 PROTEIN"/>
    <property type="match status" value="1"/>
</dbReference>
<dbReference type="Proteomes" id="UP001157125">
    <property type="component" value="Unassembled WGS sequence"/>
</dbReference>
<dbReference type="Gene3D" id="3.40.630.30">
    <property type="match status" value="1"/>
</dbReference>
<comment type="caution">
    <text evidence="4">The sequence shown here is derived from an EMBL/GenBank/DDBJ whole genome shotgun (WGS) entry which is preliminary data.</text>
</comment>
<accession>A0ABQ6ID51</accession>
<evidence type="ECO:0000259" key="3">
    <source>
        <dbReference type="PROSITE" id="PS51186"/>
    </source>
</evidence>
<dbReference type="InterPro" id="IPR050832">
    <property type="entry name" value="Bact_Acetyltransf"/>
</dbReference>
<proteinExistence type="predicted"/>
<dbReference type="PANTHER" id="PTHR43877">
    <property type="entry name" value="AMINOALKYLPHOSPHONATE N-ACETYLTRANSFERASE-RELATED-RELATED"/>
    <property type="match status" value="1"/>
</dbReference>
<dbReference type="Pfam" id="PF00583">
    <property type="entry name" value="Acetyltransf_1"/>
    <property type="match status" value="1"/>
</dbReference>
<dbReference type="InterPro" id="IPR016181">
    <property type="entry name" value="Acyl_CoA_acyltransferase"/>
</dbReference>
<reference evidence="5" key="1">
    <citation type="journal article" date="2019" name="Int. J. Syst. Evol. Microbiol.">
        <title>The Global Catalogue of Microorganisms (GCM) 10K type strain sequencing project: providing services to taxonomists for standard genome sequencing and annotation.</title>
        <authorList>
            <consortium name="The Broad Institute Genomics Platform"/>
            <consortium name="The Broad Institute Genome Sequencing Center for Infectious Disease"/>
            <person name="Wu L."/>
            <person name="Ma J."/>
        </authorList>
    </citation>
    <scope>NUCLEOTIDE SEQUENCE [LARGE SCALE GENOMIC DNA]</scope>
    <source>
        <strain evidence="5">NBRC 112299</strain>
    </source>
</reference>
<keyword evidence="2" id="KW-0012">Acyltransferase</keyword>
<evidence type="ECO:0000256" key="1">
    <source>
        <dbReference type="ARBA" id="ARBA00022679"/>
    </source>
</evidence>
<feature type="domain" description="N-acetyltransferase" evidence="3">
    <location>
        <begin position="1"/>
        <end position="103"/>
    </location>
</feature>
<evidence type="ECO:0000256" key="2">
    <source>
        <dbReference type="ARBA" id="ARBA00023315"/>
    </source>
</evidence>
<name>A0ABQ6ID51_9MICO</name>
<dbReference type="RefSeq" id="WP_431308299.1">
    <property type="nucleotide sequence ID" value="NZ_BSUN01000001.1"/>
</dbReference>
<protein>
    <recommendedName>
        <fullName evidence="3">N-acetyltransferase domain-containing protein</fullName>
    </recommendedName>
</protein>
<gene>
    <name evidence="4" type="ORF">GCM10025876_14840</name>
</gene>